<evidence type="ECO:0000259" key="2">
    <source>
        <dbReference type="Pfam" id="PF07282"/>
    </source>
</evidence>
<dbReference type="eggNOG" id="arCOG00679">
    <property type="taxonomic scope" value="Archaea"/>
</dbReference>
<evidence type="ECO:0000256" key="1">
    <source>
        <dbReference type="ARBA" id="ARBA00023125"/>
    </source>
</evidence>
<dbReference type="KEGG" id="apo:Arcpr_0507"/>
<feature type="domain" description="Cas12f1-like TNB" evidence="2">
    <location>
        <begin position="346"/>
        <end position="410"/>
    </location>
</feature>
<dbReference type="HOGENOM" id="CLU_726877_0_0_2"/>
<accession>D2RGZ8</accession>
<dbReference type="EMBL" id="CP001857">
    <property type="protein sequence ID" value="ADB57573.1"/>
    <property type="molecule type" value="Genomic_DNA"/>
</dbReference>
<evidence type="ECO:0000313" key="3">
    <source>
        <dbReference type="EMBL" id="ADB57573.1"/>
    </source>
</evidence>
<gene>
    <name evidence="3" type="ordered locus">Arcpr_0507</name>
</gene>
<dbReference type="NCBIfam" id="NF040570">
    <property type="entry name" value="guided_TnpB"/>
    <property type="match status" value="1"/>
</dbReference>
<dbReference type="AlphaFoldDB" id="D2RGZ8"/>
<keyword evidence="1" id="KW-0238">DNA-binding</keyword>
<keyword evidence="4" id="KW-1185">Reference proteome</keyword>
<proteinExistence type="predicted"/>
<protein>
    <submittedName>
        <fullName evidence="3">Transposase, IS605 OrfB family</fullName>
    </submittedName>
</protein>
<dbReference type="STRING" id="572546.Arcpr_0507"/>
<organism evidence="3 4">
    <name type="scientific">Archaeoglobus profundus (strain DSM 5631 / JCM 9629 / NBRC 100127 / Av18)</name>
    <dbReference type="NCBI Taxonomy" id="572546"/>
    <lineage>
        <taxon>Archaea</taxon>
        <taxon>Methanobacteriati</taxon>
        <taxon>Methanobacteriota</taxon>
        <taxon>Archaeoglobi</taxon>
        <taxon>Archaeoglobales</taxon>
        <taxon>Archaeoglobaceae</taxon>
        <taxon>Archaeoglobus</taxon>
    </lineage>
</organism>
<dbReference type="InterPro" id="IPR010095">
    <property type="entry name" value="Cas12f1-like_TNB"/>
</dbReference>
<dbReference type="NCBIfam" id="TIGR01766">
    <property type="entry name" value="IS200/IS605 family accessory protein TnpB-like domain"/>
    <property type="match status" value="1"/>
</dbReference>
<name>D2RGZ8_ARCPA</name>
<dbReference type="GO" id="GO:0003677">
    <property type="term" value="F:DNA binding"/>
    <property type="evidence" value="ECO:0007669"/>
    <property type="project" value="UniProtKB-KW"/>
</dbReference>
<reference evidence="3 4" key="1">
    <citation type="journal article" date="2010" name="Stand. Genomic Sci.">
        <title>Complete genome sequence of Archaeoglobus profundus type strain (AV18).</title>
        <authorList>
            <person name="von Jan M."/>
            <person name="Lapidus A."/>
            <person name="Del Rio T.G."/>
            <person name="Copeland A."/>
            <person name="Tice H."/>
            <person name="Cheng J.F."/>
            <person name="Lucas S."/>
            <person name="Chen F."/>
            <person name="Nolan M."/>
            <person name="Goodwin L."/>
            <person name="Han C."/>
            <person name="Pitluck S."/>
            <person name="Liolios K."/>
            <person name="Ivanova N."/>
            <person name="Mavromatis K."/>
            <person name="Ovchinnikova G."/>
            <person name="Chertkov O."/>
            <person name="Pati A."/>
            <person name="Chen A."/>
            <person name="Palaniappan K."/>
            <person name="Land M."/>
            <person name="Hauser L."/>
            <person name="Chang Y.J."/>
            <person name="Jeffries C.D."/>
            <person name="Saunders E."/>
            <person name="Brettin T."/>
            <person name="Detter J.C."/>
            <person name="Chain P."/>
            <person name="Eichinger K."/>
            <person name="Huber H."/>
            <person name="Spring S."/>
            <person name="Rohde M."/>
            <person name="Goker M."/>
            <person name="Wirth R."/>
            <person name="Woyke T."/>
            <person name="Bristow J."/>
            <person name="Eisen J.A."/>
            <person name="Markowitz V."/>
            <person name="Hugenholtz P."/>
            <person name="Kyrpides N.C."/>
            <person name="Klenk H.P."/>
        </authorList>
    </citation>
    <scope>NUCLEOTIDE SEQUENCE [LARGE SCALE GENOMIC DNA]</scope>
    <source>
        <strain evidence="4">DSM 5631 / JCM 9629 / NBRC 100127 / Av18</strain>
    </source>
</reference>
<evidence type="ECO:0000313" key="4">
    <source>
        <dbReference type="Proteomes" id="UP000001901"/>
    </source>
</evidence>
<dbReference type="Proteomes" id="UP000001901">
    <property type="component" value="Chromosome"/>
</dbReference>
<sequence>MINNFNEIVIECNYLIINEIYKLTENFINYVCKQTHMGDEVSLTGVVEMTVRAEPLVQLIRNYTNALRFVVHEILRDPSKYGRWRYVKRSKRIKWEHDLRRIHHSFYEVLKYRFSLPPKFAIACQKEAVAIVKSVLNNENNGGKCVIKNYRARVDYQAYKIEVRNGKCYLKLRNFDEIEVTGFSRKWFTKFKDWRLGDLIMKLENGLVKLFVTFKKTVKVAEPSENAVAVDLNFEEVVLGNHEFEVRFKTPLRKIIHLKKNHIEKTQKKYNRKWRYVKGIRNAISRWWSRINGITNDFVKQVSRRIVVFVKERGYDTIVLEDLNGLKDEQAKLRKSWRERFTFFAYRKLQNWIEWQAKKEGLAVVYVNPANTSKTCPKCKSLNTEFRERILICKDCGFTMNRDSVAVINLVDRWLSIMGCAV</sequence>
<dbReference type="PaxDb" id="572546-Arcpr_0507"/>
<dbReference type="Pfam" id="PF07282">
    <property type="entry name" value="Cas12f1-like_TNB"/>
    <property type="match status" value="1"/>
</dbReference>